<organism evidence="1 2">
    <name type="scientific">Kitasatospora arboriphila</name>
    <dbReference type="NCBI Taxonomy" id="258052"/>
    <lineage>
        <taxon>Bacteria</taxon>
        <taxon>Bacillati</taxon>
        <taxon>Actinomycetota</taxon>
        <taxon>Actinomycetes</taxon>
        <taxon>Kitasatosporales</taxon>
        <taxon>Streptomycetaceae</taxon>
        <taxon>Kitasatospora</taxon>
    </lineage>
</organism>
<protein>
    <submittedName>
        <fullName evidence="1">Uncharacterized protein</fullName>
    </submittedName>
</protein>
<evidence type="ECO:0000313" key="1">
    <source>
        <dbReference type="EMBL" id="GAA1091050.1"/>
    </source>
</evidence>
<keyword evidence="2" id="KW-1185">Reference proteome</keyword>
<gene>
    <name evidence="1" type="ORF">GCM10009663_38540</name>
</gene>
<proteinExistence type="predicted"/>
<comment type="caution">
    <text evidence="1">The sequence shown here is derived from an EMBL/GenBank/DDBJ whole genome shotgun (WGS) entry which is preliminary data.</text>
</comment>
<dbReference type="Proteomes" id="UP001499987">
    <property type="component" value="Unassembled WGS sequence"/>
</dbReference>
<dbReference type="EMBL" id="BAAALD010000035">
    <property type="protein sequence ID" value="GAA1091050.1"/>
    <property type="molecule type" value="Genomic_DNA"/>
</dbReference>
<name>A0ABN1TLK6_9ACTN</name>
<reference evidence="1 2" key="1">
    <citation type="journal article" date="2019" name="Int. J. Syst. Evol. Microbiol.">
        <title>The Global Catalogue of Microorganisms (GCM) 10K type strain sequencing project: providing services to taxonomists for standard genome sequencing and annotation.</title>
        <authorList>
            <consortium name="The Broad Institute Genomics Platform"/>
            <consortium name="The Broad Institute Genome Sequencing Center for Infectious Disease"/>
            <person name="Wu L."/>
            <person name="Ma J."/>
        </authorList>
    </citation>
    <scope>NUCLEOTIDE SEQUENCE [LARGE SCALE GENOMIC DNA]</scope>
    <source>
        <strain evidence="1 2">JCM 13002</strain>
    </source>
</reference>
<accession>A0ABN1TLK6</accession>
<sequence length="235" mass="24925">MGPFVRLSVGDGSTAGMNVHELVSALADPEVLRARCRALALLDAVIGGSYPMRSHVADRRPGVDLAAMDNGSGDLYGIVFDPAGVFLYGFDHECDATPWREWPRAHWPGLLEGLPAALARYPADPELQFEGFFDATVCAWRETGADAWQCGPVAFGPGESDGAGWLFELLVDGSAEAVRRDAEDYYGRAVDPQAVAAVLAGVPLDRRTVGALDPAADFAAVAERARRTGHAVADG</sequence>
<evidence type="ECO:0000313" key="2">
    <source>
        <dbReference type="Proteomes" id="UP001499987"/>
    </source>
</evidence>